<organism evidence="3 4">
    <name type="scientific">Paenibacillus helianthi</name>
    <dbReference type="NCBI Taxonomy" id="1349432"/>
    <lineage>
        <taxon>Bacteria</taxon>
        <taxon>Bacillati</taxon>
        <taxon>Bacillota</taxon>
        <taxon>Bacilli</taxon>
        <taxon>Bacillales</taxon>
        <taxon>Paenibacillaceae</taxon>
        <taxon>Paenibacillus</taxon>
    </lineage>
</organism>
<dbReference type="EMBL" id="LVWI01000001">
    <property type="protein sequence ID" value="OKP91841.1"/>
    <property type="molecule type" value="Genomic_DNA"/>
</dbReference>
<evidence type="ECO:0000313" key="4">
    <source>
        <dbReference type="Proteomes" id="UP000186058"/>
    </source>
</evidence>
<protein>
    <recommendedName>
        <fullName evidence="5">Phage tail family protein</fullName>
    </recommendedName>
</protein>
<dbReference type="InterPro" id="IPR054738">
    <property type="entry name" value="Siphovirus-type_tail_C"/>
</dbReference>
<proteinExistence type="predicted"/>
<evidence type="ECO:0000313" key="3">
    <source>
        <dbReference type="EMBL" id="OKP91841.1"/>
    </source>
</evidence>
<dbReference type="Gene3D" id="2.40.30.200">
    <property type="match status" value="1"/>
</dbReference>
<name>A0ABX3EX61_9BACL</name>
<evidence type="ECO:0008006" key="5">
    <source>
        <dbReference type="Google" id="ProtNLM"/>
    </source>
</evidence>
<dbReference type="Gene3D" id="2.60.120.860">
    <property type="match status" value="1"/>
</dbReference>
<sequence length="264" mass="29147">MNDVSVNGTWLSTLDIMLVSREIPALPETEENIVKIAGRDGVRNFGSTYAARPIGLGLFIMGDDYDGTVALLANVFNVRRGPLIIIFDDRPDKRYIAEYRGSMSFDTSTGNRLINVPLKMDDPWVESVQDTELREYGQGLSYGEGYFYISDSYFDITSSGQNVTINNEGSDIAYPLIRITGSFADLSISDGNHTFTFSGSIGTNDVLEVNSDPDKCTVRLNGSNAFSRSNAVFLKLPPGETILTVTANSPAFALEVIYRYKYLF</sequence>
<dbReference type="Pfam" id="PF22768">
    <property type="entry name" value="SPP1_Dit"/>
    <property type="match status" value="1"/>
</dbReference>
<dbReference type="Proteomes" id="UP000186058">
    <property type="component" value="Unassembled WGS sequence"/>
</dbReference>
<gene>
    <name evidence="3" type="ORF">A3844_01635</name>
</gene>
<accession>A0ABX3EX61</accession>
<keyword evidence="4" id="KW-1185">Reference proteome</keyword>
<dbReference type="RefSeq" id="WP_074106390.1">
    <property type="nucleotide sequence ID" value="NZ_LVWI01000001.1"/>
</dbReference>
<reference evidence="3 4" key="1">
    <citation type="submission" date="2016-03" db="EMBL/GenBank/DDBJ databases">
        <authorList>
            <person name="Sant'Anna F.H."/>
            <person name="Ambrosini A."/>
            <person name="Souza R."/>
            <person name="Bach E."/>
            <person name="Fernandes G."/>
            <person name="Balsanelli E."/>
            <person name="Baura V.A."/>
            <person name="Souza E.M."/>
            <person name="Passaglia L."/>
        </authorList>
    </citation>
    <scope>NUCLEOTIDE SEQUENCE [LARGE SCALE GENOMIC DNA]</scope>
    <source>
        <strain evidence="3 4">P26E</strain>
    </source>
</reference>
<comment type="caution">
    <text evidence="3">The sequence shown here is derived from an EMBL/GenBank/DDBJ whole genome shotgun (WGS) entry which is preliminary data.</text>
</comment>
<feature type="domain" description="Siphovirus-type tail component C-terminal" evidence="2">
    <location>
        <begin position="178"/>
        <end position="262"/>
    </location>
</feature>
<dbReference type="InterPro" id="IPR008841">
    <property type="entry name" value="Siphovirus-type_tail_N"/>
</dbReference>
<evidence type="ECO:0000259" key="2">
    <source>
        <dbReference type="Pfam" id="PF22768"/>
    </source>
</evidence>
<evidence type="ECO:0000259" key="1">
    <source>
        <dbReference type="Pfam" id="PF05709"/>
    </source>
</evidence>
<dbReference type="Pfam" id="PF05709">
    <property type="entry name" value="Sipho_tail"/>
    <property type="match status" value="1"/>
</dbReference>
<feature type="domain" description="Siphovirus-type tail component RIFT-related" evidence="1">
    <location>
        <begin position="23"/>
        <end position="110"/>
    </location>
</feature>